<organism evidence="4 5">
    <name type="scientific">Parvibacter caecicola</name>
    <dbReference type="NCBI Taxonomy" id="747645"/>
    <lineage>
        <taxon>Bacteria</taxon>
        <taxon>Bacillati</taxon>
        <taxon>Actinomycetota</taxon>
        <taxon>Coriobacteriia</taxon>
        <taxon>Coriobacteriales</taxon>
        <taxon>Coriobacteriaceae</taxon>
        <taxon>Parvibacter</taxon>
    </lineage>
</organism>
<reference evidence="3 6" key="2">
    <citation type="submission" date="2020-08" db="EMBL/GenBank/DDBJ databases">
        <title>Sequencing the genomes of 1000 actinobacteria strains.</title>
        <authorList>
            <person name="Klenk H.-P."/>
        </authorList>
    </citation>
    <scope>NUCLEOTIDE SEQUENCE [LARGE SCALE GENOMIC DNA]</scope>
    <source>
        <strain evidence="3 6">DSM 22242</strain>
    </source>
</reference>
<dbReference type="EMBL" id="JACHYA010000001">
    <property type="protein sequence ID" value="MBB3170812.1"/>
    <property type="molecule type" value="Genomic_DNA"/>
</dbReference>
<evidence type="ECO:0000313" key="3">
    <source>
        <dbReference type="EMBL" id="MBB3170812.1"/>
    </source>
</evidence>
<dbReference type="Pfam" id="PF00498">
    <property type="entry name" value="FHA"/>
    <property type="match status" value="1"/>
</dbReference>
<proteinExistence type="predicted"/>
<accession>A0A4T9T672</accession>
<evidence type="ECO:0000259" key="2">
    <source>
        <dbReference type="Pfam" id="PF00498"/>
    </source>
</evidence>
<dbReference type="CDD" id="cd00060">
    <property type="entry name" value="FHA"/>
    <property type="match status" value="1"/>
</dbReference>
<keyword evidence="1" id="KW-0597">Phosphoprotein</keyword>
<reference evidence="4 5" key="1">
    <citation type="submission" date="2019-04" db="EMBL/GenBank/DDBJ databases">
        <title>Microbes associate with the intestines of laboratory mice.</title>
        <authorList>
            <person name="Navarre W."/>
            <person name="Wong E."/>
            <person name="Huang K.C."/>
            <person name="Tropini C."/>
            <person name="Ng K."/>
            <person name="Yu B."/>
        </authorList>
    </citation>
    <scope>NUCLEOTIDE SEQUENCE [LARGE SCALE GENOMIC DNA]</scope>
    <source>
        <strain evidence="4 5">NM48_B13</strain>
    </source>
</reference>
<protein>
    <submittedName>
        <fullName evidence="4">FHA domain-containing protein</fullName>
    </submittedName>
</protein>
<dbReference type="RefSeq" id="WP_123185868.1">
    <property type="nucleotide sequence ID" value="NZ_JACHYA010000001.1"/>
</dbReference>
<dbReference type="InterPro" id="IPR008984">
    <property type="entry name" value="SMAD_FHA_dom_sf"/>
</dbReference>
<feature type="domain" description="FHA" evidence="2">
    <location>
        <begin position="243"/>
        <end position="280"/>
    </location>
</feature>
<comment type="caution">
    <text evidence="4">The sequence shown here is derived from an EMBL/GenBank/DDBJ whole genome shotgun (WGS) entry which is preliminary data.</text>
</comment>
<dbReference type="Proteomes" id="UP000530850">
    <property type="component" value="Unassembled WGS sequence"/>
</dbReference>
<dbReference type="GeneID" id="93357180"/>
<evidence type="ECO:0000313" key="6">
    <source>
        <dbReference type="Proteomes" id="UP000530850"/>
    </source>
</evidence>
<evidence type="ECO:0000313" key="4">
    <source>
        <dbReference type="EMBL" id="TJW09746.1"/>
    </source>
</evidence>
<evidence type="ECO:0000256" key="1">
    <source>
        <dbReference type="ARBA" id="ARBA00022553"/>
    </source>
</evidence>
<dbReference type="SUPFAM" id="SSF49879">
    <property type="entry name" value="SMAD/FHA domain"/>
    <property type="match status" value="1"/>
</dbReference>
<dbReference type="OrthoDB" id="3191267at2"/>
<keyword evidence="5" id="KW-1185">Reference proteome</keyword>
<dbReference type="InterPro" id="IPR000253">
    <property type="entry name" value="FHA_dom"/>
</dbReference>
<dbReference type="Gene3D" id="2.60.200.20">
    <property type="match status" value="1"/>
</dbReference>
<name>A0A4T9T672_9ACTN</name>
<evidence type="ECO:0000313" key="5">
    <source>
        <dbReference type="Proteomes" id="UP000309454"/>
    </source>
</evidence>
<dbReference type="Proteomes" id="UP000309454">
    <property type="component" value="Unassembled WGS sequence"/>
</dbReference>
<gene>
    <name evidence="4" type="ORF">E5982_08855</name>
    <name evidence="3" type="ORF">FHR31_000592</name>
</gene>
<dbReference type="AlphaFoldDB" id="A0A4T9T672"/>
<sequence>MTPTDVTPASVLFDLMKRECGVSHKELAGMLLSGRPLSDGRSPLSRMDDRTWVSRTVVHAAPASLADRYFCDYSVGALRLAARMKAREKKALPSEKILAIVAGRPGEAMDRALEAHGEDPTLFRNMMERIKGEAVMTADEKAEVALVLLVTVACTSDVRRAVKEAQSFAKSVFGRGVRTPAPALAVAGDGASGAALDQKELWLGLLRVEDGYLSGTPQWIAPTEDGTEIGSLALAEGAVNEVGPDVSARHARIWRTGEGQWLVEGLESRNGTVLTSGLTRKETVVEPPQEQRFQFTSAPVPIAPGDTLALGQSTVFVVVEGYPE</sequence>
<dbReference type="EMBL" id="SSTM01000007">
    <property type="protein sequence ID" value="TJW09746.1"/>
    <property type="molecule type" value="Genomic_DNA"/>
</dbReference>